<dbReference type="Proteomes" id="UP001055712">
    <property type="component" value="Unassembled WGS sequence"/>
</dbReference>
<feature type="region of interest" description="Disordered" evidence="1">
    <location>
        <begin position="16"/>
        <end position="36"/>
    </location>
</feature>
<reference evidence="2" key="1">
    <citation type="journal article" date="2019" name="Plant J.">
        <title>Chlorella vulgaris genome assembly and annotation reveals the molecular basis for metabolic acclimation to high light conditions.</title>
        <authorList>
            <person name="Cecchin M."/>
            <person name="Marcolungo L."/>
            <person name="Rossato M."/>
            <person name="Girolomoni L."/>
            <person name="Cosentino E."/>
            <person name="Cuine S."/>
            <person name="Li-Beisson Y."/>
            <person name="Delledonne M."/>
            <person name="Ballottari M."/>
        </authorList>
    </citation>
    <scope>NUCLEOTIDE SEQUENCE</scope>
    <source>
        <strain evidence="2">211/11P</strain>
    </source>
</reference>
<evidence type="ECO:0000313" key="2">
    <source>
        <dbReference type="EMBL" id="KAI3438243.1"/>
    </source>
</evidence>
<dbReference type="SUPFAM" id="SSF54427">
    <property type="entry name" value="NTF2-like"/>
    <property type="match status" value="1"/>
</dbReference>
<accession>A0A9D4TYQ5</accession>
<dbReference type="InterPro" id="IPR032710">
    <property type="entry name" value="NTF2-like_dom_sf"/>
</dbReference>
<dbReference type="Pfam" id="PF10184">
    <property type="entry name" value="DUF2358"/>
    <property type="match status" value="1"/>
</dbReference>
<dbReference type="EMBL" id="SIDB01000001">
    <property type="protein sequence ID" value="KAI3438243.1"/>
    <property type="molecule type" value="Genomic_DNA"/>
</dbReference>
<sequence length="288" mass="32419">MAATRPLQLACGPAIHTVPSRTSNRPSTSRWNPSRAPLPLVEVLEAAPGAHEKDQQQQLEQQRQPRALAAAPLVSSLTQLGVRLNEPPSKPPQQEERDKEFFANVGDAIRSLREDYPLLFVKDLNYSIYRPDLEFKDPNLSFSGLKSYKVIFWSLRFHGRLLLKATHVQVLRIWQPEDAVIKLRWQINATPRLGSPGTFDGISVYRLDRHGKVYQHEVTDVQMRDPPITNPLLYALNYVLSPRPQTQQVPCPGGYFVDPEEDTLPEVLAAAPLLLDYSTLACSSGPRD</sequence>
<dbReference type="OrthoDB" id="44820at2759"/>
<dbReference type="InterPro" id="IPR018790">
    <property type="entry name" value="DUF2358"/>
</dbReference>
<gene>
    <name evidence="2" type="ORF">D9Q98_000680</name>
</gene>
<comment type="caution">
    <text evidence="2">The sequence shown here is derived from an EMBL/GenBank/DDBJ whole genome shotgun (WGS) entry which is preliminary data.</text>
</comment>
<dbReference type="PANTHER" id="PTHR31094">
    <property type="entry name" value="RIKEN CDNA 2310061I04 GENE"/>
    <property type="match status" value="1"/>
</dbReference>
<protein>
    <submittedName>
        <fullName evidence="2">Uncharacterized protein</fullName>
    </submittedName>
</protein>
<name>A0A9D4TYQ5_CHLVU</name>
<dbReference type="AlphaFoldDB" id="A0A9D4TYQ5"/>
<feature type="compositionally biased region" description="Low complexity" evidence="1">
    <location>
        <begin position="19"/>
        <end position="30"/>
    </location>
</feature>
<keyword evidence="3" id="KW-1185">Reference proteome</keyword>
<proteinExistence type="predicted"/>
<reference evidence="2" key="2">
    <citation type="submission" date="2020-11" db="EMBL/GenBank/DDBJ databases">
        <authorList>
            <person name="Cecchin M."/>
            <person name="Marcolungo L."/>
            <person name="Rossato M."/>
            <person name="Girolomoni L."/>
            <person name="Cosentino E."/>
            <person name="Cuine S."/>
            <person name="Li-Beisson Y."/>
            <person name="Delledonne M."/>
            <person name="Ballottari M."/>
        </authorList>
    </citation>
    <scope>NUCLEOTIDE SEQUENCE</scope>
    <source>
        <strain evidence="2">211/11P</strain>
        <tissue evidence="2">Whole cell</tissue>
    </source>
</reference>
<dbReference type="PANTHER" id="PTHR31094:SF2">
    <property type="entry name" value="RIKEN CDNA 2310061I04 GENE"/>
    <property type="match status" value="1"/>
</dbReference>
<evidence type="ECO:0000256" key="1">
    <source>
        <dbReference type="SAM" id="MobiDB-lite"/>
    </source>
</evidence>
<evidence type="ECO:0000313" key="3">
    <source>
        <dbReference type="Proteomes" id="UP001055712"/>
    </source>
</evidence>
<organism evidence="2 3">
    <name type="scientific">Chlorella vulgaris</name>
    <name type="common">Green alga</name>
    <dbReference type="NCBI Taxonomy" id="3077"/>
    <lineage>
        <taxon>Eukaryota</taxon>
        <taxon>Viridiplantae</taxon>
        <taxon>Chlorophyta</taxon>
        <taxon>core chlorophytes</taxon>
        <taxon>Trebouxiophyceae</taxon>
        <taxon>Chlorellales</taxon>
        <taxon>Chlorellaceae</taxon>
        <taxon>Chlorella clade</taxon>
        <taxon>Chlorella</taxon>
    </lineage>
</organism>